<proteinExistence type="predicted"/>
<evidence type="ECO:0000313" key="2">
    <source>
        <dbReference type="Proteomes" id="UP001214603"/>
    </source>
</evidence>
<protein>
    <submittedName>
        <fullName evidence="1">Uncharacterized protein</fullName>
    </submittedName>
</protein>
<name>A0AAF0ISK6_9BASI</name>
<gene>
    <name evidence="1" type="ORF">MOBT1_002340</name>
</gene>
<reference evidence="1" key="1">
    <citation type="submission" date="2023-03" db="EMBL/GenBank/DDBJ databases">
        <title>Mating type loci evolution in Malassezia.</title>
        <authorList>
            <person name="Coelho M.A."/>
        </authorList>
    </citation>
    <scope>NUCLEOTIDE SEQUENCE</scope>
    <source>
        <strain evidence="1">CBS 7876</strain>
    </source>
</reference>
<sequence>MAHGAAQGASPAQTIAWVPADAALAREKAVWASAELSSGIVSQPAAQIEAAYAQGDAVPWRIANAYYEADVWMQFGTYDELHGAPAVILLVRRDAPVSEHRRALERVGVSGFSLEVSLVLGVSEQGMGEPRAEVDEVYALDGWEYVDLGAEAEEPAVDRLREALMAHAWAGLRLHGTSGEPRAHADADEEFSEFVEAPPADLPGAAEVDAEHARLGLGALDADGEPRLFDRLRCEMERVRALPAGAAKERQAALLALAVERALAP</sequence>
<evidence type="ECO:0000313" key="1">
    <source>
        <dbReference type="EMBL" id="WFD03647.1"/>
    </source>
</evidence>
<dbReference type="Proteomes" id="UP001214603">
    <property type="component" value="Chromosome 5"/>
</dbReference>
<organism evidence="1 2">
    <name type="scientific">Malassezia obtusa</name>
    <dbReference type="NCBI Taxonomy" id="76774"/>
    <lineage>
        <taxon>Eukaryota</taxon>
        <taxon>Fungi</taxon>
        <taxon>Dikarya</taxon>
        <taxon>Basidiomycota</taxon>
        <taxon>Ustilaginomycotina</taxon>
        <taxon>Malasseziomycetes</taxon>
        <taxon>Malasseziales</taxon>
        <taxon>Malasseziaceae</taxon>
        <taxon>Malassezia</taxon>
    </lineage>
</organism>
<dbReference type="EMBL" id="CP119938">
    <property type="protein sequence ID" value="WFD03647.1"/>
    <property type="molecule type" value="Genomic_DNA"/>
</dbReference>
<dbReference type="AlphaFoldDB" id="A0AAF0ISK6"/>
<accession>A0AAF0ISK6</accession>
<keyword evidence="2" id="KW-1185">Reference proteome</keyword>